<comment type="caution">
    <text evidence="6">The sequence shown here is derived from an EMBL/GenBank/DDBJ whole genome shotgun (WGS) entry which is preliminary data.</text>
</comment>
<dbReference type="GO" id="GO:0000156">
    <property type="term" value="F:phosphorelay response regulator activity"/>
    <property type="evidence" value="ECO:0007669"/>
    <property type="project" value="TreeGrafter"/>
</dbReference>
<evidence type="ECO:0000313" key="7">
    <source>
        <dbReference type="Proteomes" id="UP000015523"/>
    </source>
</evidence>
<reference evidence="6 7" key="1">
    <citation type="journal article" date="2013" name="Genome Announc.">
        <title>Draft Genome Sequence of Sphingobium ummariense Strain RL-3, a Hexachlorocyclohexane-Degrading Bacterium.</title>
        <authorList>
            <person name="Kohli P."/>
            <person name="Dua A."/>
            <person name="Sangwan N."/>
            <person name="Oldach P."/>
            <person name="Khurana J.P."/>
            <person name="Lal R."/>
        </authorList>
    </citation>
    <scope>NUCLEOTIDE SEQUENCE [LARGE SCALE GENOMIC DNA]</scope>
    <source>
        <strain evidence="6 7">RL-3</strain>
    </source>
</reference>
<dbReference type="AlphaFoldDB" id="T0J5W5"/>
<dbReference type="eggNOG" id="COG0745">
    <property type="taxonomic scope" value="Bacteria"/>
</dbReference>
<dbReference type="SMART" id="SM00448">
    <property type="entry name" value="REC"/>
    <property type="match status" value="1"/>
</dbReference>
<dbReference type="CDD" id="cd00383">
    <property type="entry name" value="trans_reg_C"/>
    <property type="match status" value="1"/>
</dbReference>
<accession>T0J5W5</accession>
<dbReference type="InterPro" id="IPR011006">
    <property type="entry name" value="CheY-like_superfamily"/>
</dbReference>
<keyword evidence="1 3" id="KW-0238">DNA-binding</keyword>
<evidence type="ECO:0000313" key="6">
    <source>
        <dbReference type="EMBL" id="EQB33376.1"/>
    </source>
</evidence>
<name>T0J5W5_9SPHN</name>
<feature type="domain" description="Response regulatory" evidence="4">
    <location>
        <begin position="6"/>
        <end position="119"/>
    </location>
</feature>
<evidence type="ECO:0000259" key="4">
    <source>
        <dbReference type="PROSITE" id="PS50110"/>
    </source>
</evidence>
<dbReference type="GO" id="GO:0032993">
    <property type="term" value="C:protein-DNA complex"/>
    <property type="evidence" value="ECO:0007669"/>
    <property type="project" value="TreeGrafter"/>
</dbReference>
<dbReference type="Gene3D" id="6.10.250.690">
    <property type="match status" value="1"/>
</dbReference>
<dbReference type="GO" id="GO:0000976">
    <property type="term" value="F:transcription cis-regulatory region binding"/>
    <property type="evidence" value="ECO:0007669"/>
    <property type="project" value="TreeGrafter"/>
</dbReference>
<keyword evidence="7" id="KW-1185">Reference proteome</keyword>
<dbReference type="Gene3D" id="1.10.10.10">
    <property type="entry name" value="Winged helix-like DNA-binding domain superfamily/Winged helix DNA-binding domain"/>
    <property type="match status" value="1"/>
</dbReference>
<evidence type="ECO:0000256" key="2">
    <source>
        <dbReference type="PROSITE-ProRule" id="PRU00169"/>
    </source>
</evidence>
<proteinExistence type="predicted"/>
<dbReference type="Gene3D" id="3.40.50.2300">
    <property type="match status" value="1"/>
</dbReference>
<evidence type="ECO:0000256" key="3">
    <source>
        <dbReference type="PROSITE-ProRule" id="PRU01091"/>
    </source>
</evidence>
<dbReference type="InterPro" id="IPR036388">
    <property type="entry name" value="WH-like_DNA-bd_sf"/>
</dbReference>
<feature type="domain" description="OmpR/PhoB-type" evidence="5">
    <location>
        <begin position="129"/>
        <end position="228"/>
    </location>
</feature>
<feature type="DNA-binding region" description="OmpR/PhoB-type" evidence="3">
    <location>
        <begin position="129"/>
        <end position="228"/>
    </location>
</feature>
<dbReference type="OrthoDB" id="9802426at2"/>
<dbReference type="STRING" id="1346791.M529_04465"/>
<dbReference type="GO" id="GO:0006355">
    <property type="term" value="P:regulation of DNA-templated transcription"/>
    <property type="evidence" value="ECO:0007669"/>
    <property type="project" value="InterPro"/>
</dbReference>
<dbReference type="PANTHER" id="PTHR48111">
    <property type="entry name" value="REGULATOR OF RPOS"/>
    <property type="match status" value="1"/>
</dbReference>
<dbReference type="InterPro" id="IPR001867">
    <property type="entry name" value="OmpR/PhoB-type_DNA-bd"/>
</dbReference>
<dbReference type="Pfam" id="PF00486">
    <property type="entry name" value="Trans_reg_C"/>
    <property type="match status" value="1"/>
</dbReference>
<dbReference type="PATRIC" id="fig|1346791.3.peg.859"/>
<dbReference type="GO" id="GO:0005829">
    <property type="term" value="C:cytosol"/>
    <property type="evidence" value="ECO:0007669"/>
    <property type="project" value="TreeGrafter"/>
</dbReference>
<protein>
    <submittedName>
        <fullName evidence="6">Fis family transcriptional regulator</fullName>
    </submittedName>
</protein>
<evidence type="ECO:0000256" key="1">
    <source>
        <dbReference type="ARBA" id="ARBA00023125"/>
    </source>
</evidence>
<dbReference type="PROSITE" id="PS50110">
    <property type="entry name" value="RESPONSE_REGULATORY"/>
    <property type="match status" value="1"/>
</dbReference>
<dbReference type="SMART" id="SM00862">
    <property type="entry name" value="Trans_reg_C"/>
    <property type="match status" value="1"/>
</dbReference>
<dbReference type="InterPro" id="IPR001789">
    <property type="entry name" value="Sig_transdc_resp-reg_receiver"/>
</dbReference>
<gene>
    <name evidence="6" type="ORF">M529_04465</name>
</gene>
<dbReference type="EMBL" id="AUWY01000041">
    <property type="protein sequence ID" value="EQB33376.1"/>
    <property type="molecule type" value="Genomic_DNA"/>
</dbReference>
<dbReference type="Pfam" id="PF00072">
    <property type="entry name" value="Response_reg"/>
    <property type="match status" value="1"/>
</dbReference>
<keyword evidence="2" id="KW-0597">Phosphoprotein</keyword>
<feature type="modified residue" description="4-aspartylphosphate" evidence="2">
    <location>
        <position position="55"/>
    </location>
</feature>
<evidence type="ECO:0000259" key="5">
    <source>
        <dbReference type="PROSITE" id="PS51755"/>
    </source>
</evidence>
<dbReference type="Proteomes" id="UP000015523">
    <property type="component" value="Unassembled WGS sequence"/>
</dbReference>
<dbReference type="InterPro" id="IPR039420">
    <property type="entry name" value="WalR-like"/>
</dbReference>
<dbReference type="RefSeq" id="WP_021316840.1">
    <property type="nucleotide sequence ID" value="NZ_AUWY01000041.1"/>
</dbReference>
<dbReference type="SUPFAM" id="SSF52172">
    <property type="entry name" value="CheY-like"/>
    <property type="match status" value="1"/>
</dbReference>
<dbReference type="PANTHER" id="PTHR48111:SF50">
    <property type="entry name" value="KDP OPERON TRANSCRIPTIONAL REGULATORY PROTEIN KDPE"/>
    <property type="match status" value="1"/>
</dbReference>
<dbReference type="PROSITE" id="PS51755">
    <property type="entry name" value="OMPR_PHOB"/>
    <property type="match status" value="1"/>
</dbReference>
<organism evidence="6 7">
    <name type="scientific">Sphingobium ummariense RL-3</name>
    <dbReference type="NCBI Taxonomy" id="1346791"/>
    <lineage>
        <taxon>Bacteria</taxon>
        <taxon>Pseudomonadati</taxon>
        <taxon>Pseudomonadota</taxon>
        <taxon>Alphaproteobacteria</taxon>
        <taxon>Sphingomonadales</taxon>
        <taxon>Sphingomonadaceae</taxon>
        <taxon>Sphingobium</taxon>
    </lineage>
</organism>
<sequence>MKLRHKLLIIDDEPQIRRLIHAALARADYESVEASNAREAMERLREERPDITLLDLGLPDRDGLELVPLIKKESDTTLIVVSARDMTDEKVAALDLGADDYLTKPFDTDELLARVRVALRNRVSREGGTARVQAGDVSIDFMAHIVTKNGREVHLTPKEYGVLEQLAKFPGRIITHKQIMDHVWPHEHEHHVEYLRVLIRTLRQKLEDDPQRPRLIGNELGIGYRLRLEPEGE</sequence>